<keyword evidence="5" id="KW-1185">Reference proteome</keyword>
<dbReference type="AlphaFoldDB" id="A0AAP9DX03"/>
<dbReference type="InterPro" id="IPR027417">
    <property type="entry name" value="P-loop_NTPase"/>
</dbReference>
<dbReference type="GO" id="GO:0005524">
    <property type="term" value="F:ATP binding"/>
    <property type="evidence" value="ECO:0007669"/>
    <property type="project" value="UniProtKB-KW"/>
</dbReference>
<dbReference type="SUPFAM" id="SSF52540">
    <property type="entry name" value="P-loop containing nucleoside triphosphate hydrolases"/>
    <property type="match status" value="1"/>
</dbReference>
<evidence type="ECO:0000313" key="3">
    <source>
        <dbReference type="EMBL" id="QDM45764.1"/>
    </source>
</evidence>
<keyword evidence="3" id="KW-0067">ATP-binding</keyword>
<dbReference type="Proteomes" id="UP000315377">
    <property type="component" value="Chromosome"/>
</dbReference>
<accession>A0AAP9DX03</accession>
<evidence type="ECO:0000313" key="2">
    <source>
        <dbReference type="EMBL" id="MCY9606182.1"/>
    </source>
</evidence>
<dbReference type="GO" id="GO:0016887">
    <property type="term" value="F:ATP hydrolysis activity"/>
    <property type="evidence" value="ECO:0007669"/>
    <property type="project" value="InterPro"/>
</dbReference>
<dbReference type="Gene3D" id="3.40.50.300">
    <property type="entry name" value="P-loop containing nucleotide triphosphate hydrolases"/>
    <property type="match status" value="1"/>
</dbReference>
<proteinExistence type="predicted"/>
<name>A0AAP9DX03_PANTH</name>
<gene>
    <name evidence="3" type="ORF">FLT43_21495</name>
    <name evidence="2" type="ORF">M5W83_03270</name>
</gene>
<evidence type="ECO:0000313" key="5">
    <source>
        <dbReference type="Proteomes" id="UP001209276"/>
    </source>
</evidence>
<dbReference type="InterPro" id="IPR003439">
    <property type="entry name" value="ABC_transporter-like_ATP-bd"/>
</dbReference>
<dbReference type="Pfam" id="PF00005">
    <property type="entry name" value="ABC_tran"/>
    <property type="match status" value="1"/>
</dbReference>
<dbReference type="Proteomes" id="UP001209276">
    <property type="component" value="Unassembled WGS sequence"/>
</dbReference>
<feature type="domain" description="ABC transporter" evidence="1">
    <location>
        <begin position="8"/>
        <end position="58"/>
    </location>
</feature>
<sequence length="89" mass="9861">MIRRSFQDIYEGEVIGLLGPNGAGKITLISILSTLLLPDEGEGVICGRNLVKERHEIKKLSAYDNLSFYDQGYHARASSLVGLWGNLLR</sequence>
<dbReference type="EMBL" id="CP041405">
    <property type="protein sequence ID" value="QDM45764.1"/>
    <property type="molecule type" value="Genomic_DNA"/>
</dbReference>
<keyword evidence="3" id="KW-0547">Nucleotide-binding</keyword>
<dbReference type="GeneID" id="76998538"/>
<evidence type="ECO:0000259" key="1">
    <source>
        <dbReference type="Pfam" id="PF00005"/>
    </source>
</evidence>
<dbReference type="PANTHER" id="PTHR43613">
    <property type="entry name" value="ABC TRANSPORTER, ATP-BINDING PROTEIN"/>
    <property type="match status" value="1"/>
</dbReference>
<dbReference type="RefSeq" id="WP_087443136.1">
    <property type="nucleotide sequence ID" value="NZ_CABMNB010000030.1"/>
</dbReference>
<protein>
    <submittedName>
        <fullName evidence="3">ATP-binding cassette domain-containing protein</fullName>
    </submittedName>
</protein>
<dbReference type="EMBL" id="JAMDMM010000009">
    <property type="protein sequence ID" value="MCY9606182.1"/>
    <property type="molecule type" value="Genomic_DNA"/>
</dbReference>
<dbReference type="PANTHER" id="PTHR43613:SF1">
    <property type="entry name" value="ABC TRANSPORTER, ATP-BINDING PROTEIN"/>
    <property type="match status" value="1"/>
</dbReference>
<reference evidence="3 4" key="1">
    <citation type="submission" date="2019-07" db="EMBL/GenBank/DDBJ databases">
        <title>Paenibacillus thiaminolyticus NRRL B-4156.</title>
        <authorList>
            <person name="Hehnly C."/>
            <person name="Zhang L."/>
        </authorList>
    </citation>
    <scope>NUCLEOTIDE SEQUENCE [LARGE SCALE GENOMIC DNA]</scope>
    <source>
        <strain evidence="3 4">NRRL B-4156</strain>
    </source>
</reference>
<reference evidence="2 5" key="2">
    <citation type="submission" date="2022-05" db="EMBL/GenBank/DDBJ databases">
        <title>Genome Sequencing of Bee-Associated Microbes.</title>
        <authorList>
            <person name="Dunlap C."/>
        </authorList>
    </citation>
    <scope>NUCLEOTIDE SEQUENCE [LARGE SCALE GENOMIC DNA]</scope>
    <source>
        <strain evidence="2 5">NRRL B-14613</strain>
    </source>
</reference>
<evidence type="ECO:0000313" key="4">
    <source>
        <dbReference type="Proteomes" id="UP000315377"/>
    </source>
</evidence>
<organism evidence="3 4">
    <name type="scientific">Paenibacillus thiaminolyticus</name>
    <name type="common">Bacillus thiaminolyticus</name>
    <dbReference type="NCBI Taxonomy" id="49283"/>
    <lineage>
        <taxon>Bacteria</taxon>
        <taxon>Bacillati</taxon>
        <taxon>Bacillota</taxon>
        <taxon>Bacilli</taxon>
        <taxon>Bacillales</taxon>
        <taxon>Paenibacillaceae</taxon>
        <taxon>Paenibacillus</taxon>
    </lineage>
</organism>